<evidence type="ECO:0000313" key="4">
    <source>
        <dbReference type="EMBL" id="PLW55922.1"/>
    </source>
</evidence>
<sequence>MRALYALMQQEIPPILADSNGDNQSQEESTHSRFHRAGGSACDFKFLSFNFHSPAKLRKGIVGTGTLDDVVLILTFLKAVLNVTDQREHSVFLKNAMSLALLYINFATGQRLTRISNIAARSPRRALITHSNH</sequence>
<evidence type="ECO:0000313" key="1">
    <source>
        <dbReference type="EMBL" id="PLW14986.1"/>
    </source>
</evidence>
<dbReference type="Proteomes" id="UP000235388">
    <property type="component" value="Unassembled WGS sequence"/>
</dbReference>
<dbReference type="EMBL" id="PGCJ01000027">
    <property type="protein sequence ID" value="PLW55922.1"/>
    <property type="molecule type" value="Genomic_DNA"/>
</dbReference>
<dbReference type="EMBL" id="PGCJ01000853">
    <property type="protein sequence ID" value="PLW17271.1"/>
    <property type="molecule type" value="Genomic_DNA"/>
</dbReference>
<evidence type="ECO:0000313" key="5">
    <source>
        <dbReference type="Proteomes" id="UP000235388"/>
    </source>
</evidence>
<evidence type="ECO:0000313" key="2">
    <source>
        <dbReference type="EMBL" id="PLW17271.1"/>
    </source>
</evidence>
<reference evidence="5 6" key="1">
    <citation type="submission" date="2017-11" db="EMBL/GenBank/DDBJ databases">
        <title>De novo assembly and phasing of dikaryotic genomes from two isolates of Puccinia coronata f. sp. avenae, the causal agent of oat crown rust.</title>
        <authorList>
            <person name="Miller M.E."/>
            <person name="Zhang Y."/>
            <person name="Omidvar V."/>
            <person name="Sperschneider J."/>
            <person name="Schwessinger B."/>
            <person name="Raley C."/>
            <person name="Palmer J.M."/>
            <person name="Garnica D."/>
            <person name="Upadhyaya N."/>
            <person name="Rathjen J."/>
            <person name="Taylor J.M."/>
            <person name="Park R.F."/>
            <person name="Dodds P.N."/>
            <person name="Hirsch C.D."/>
            <person name="Kianian S.F."/>
            <person name="Figueroa M."/>
        </authorList>
    </citation>
    <scope>NUCLEOTIDE SEQUENCE [LARGE SCALE GENOMIC DNA]</scope>
    <source>
        <strain evidence="2">12NC29</strain>
        <strain evidence="3">12SD80</strain>
    </source>
</reference>
<protein>
    <submittedName>
        <fullName evidence="3">Uncharacterized protein</fullName>
    </submittedName>
</protein>
<accession>A0A2N5U078</accession>
<keyword evidence="5" id="KW-1185">Reference proteome</keyword>
<dbReference type="EMBL" id="PGCI01000277">
    <property type="protein sequence ID" value="PLW31143.1"/>
    <property type="molecule type" value="Genomic_DNA"/>
</dbReference>
<organism evidence="3 6">
    <name type="scientific">Puccinia coronata f. sp. avenae</name>
    <dbReference type="NCBI Taxonomy" id="200324"/>
    <lineage>
        <taxon>Eukaryota</taxon>
        <taxon>Fungi</taxon>
        <taxon>Dikarya</taxon>
        <taxon>Basidiomycota</taxon>
        <taxon>Pucciniomycotina</taxon>
        <taxon>Pucciniomycetes</taxon>
        <taxon>Pucciniales</taxon>
        <taxon>Pucciniaceae</taxon>
        <taxon>Puccinia</taxon>
    </lineage>
</organism>
<proteinExistence type="predicted"/>
<dbReference type="AlphaFoldDB" id="A0A2N5U078"/>
<dbReference type="Proteomes" id="UP000235392">
    <property type="component" value="Unassembled WGS sequence"/>
</dbReference>
<dbReference type="EMBL" id="PGCI01000809">
    <property type="protein sequence ID" value="PLW14986.1"/>
    <property type="molecule type" value="Genomic_DNA"/>
</dbReference>
<evidence type="ECO:0000313" key="6">
    <source>
        <dbReference type="Proteomes" id="UP000235392"/>
    </source>
</evidence>
<evidence type="ECO:0000313" key="3">
    <source>
        <dbReference type="EMBL" id="PLW31143.1"/>
    </source>
</evidence>
<gene>
    <name evidence="4" type="ORF">PCANC_02236</name>
    <name evidence="2" type="ORF">PCANC_11633</name>
    <name evidence="3" type="ORF">PCASD_12438</name>
    <name evidence="1" type="ORF">PCASD_18281</name>
</gene>
<name>A0A2N5U078_9BASI</name>
<comment type="caution">
    <text evidence="3">The sequence shown here is derived from an EMBL/GenBank/DDBJ whole genome shotgun (WGS) entry which is preliminary data.</text>
</comment>